<dbReference type="InterPro" id="IPR013153">
    <property type="entry name" value="Prk_AAA"/>
</dbReference>
<dbReference type="SMART" id="SM00763">
    <property type="entry name" value="AAA_PrkA"/>
    <property type="match status" value="1"/>
</dbReference>
<evidence type="ECO:0000313" key="2">
    <source>
        <dbReference type="EMBL" id="AWI81483.1"/>
    </source>
</evidence>
<organism evidence="2 3">
    <name type="scientific">Parazoarcus communis</name>
    <dbReference type="NCBI Taxonomy" id="41977"/>
    <lineage>
        <taxon>Bacteria</taxon>
        <taxon>Pseudomonadati</taxon>
        <taxon>Pseudomonadota</taxon>
        <taxon>Betaproteobacteria</taxon>
        <taxon>Rhodocyclales</taxon>
        <taxon>Zoogloeaceae</taxon>
        <taxon>Parazoarcus</taxon>
    </lineage>
</organism>
<dbReference type="PANTHER" id="PTHR30267:SF2">
    <property type="entry name" value="PROTEIN PRKA"/>
    <property type="match status" value="1"/>
</dbReference>
<keyword evidence="2" id="KW-0418">Kinase</keyword>
<protein>
    <submittedName>
        <fullName evidence="2">PrkA family serine protein kinase</fullName>
    </submittedName>
</protein>
<dbReference type="InterPro" id="IPR027417">
    <property type="entry name" value="P-loop_NTPase"/>
</dbReference>
<dbReference type="Gene3D" id="3.40.50.300">
    <property type="entry name" value="P-loop containing nucleotide triphosphate hydrolases"/>
    <property type="match status" value="1"/>
</dbReference>
<dbReference type="InterPro" id="IPR057741">
    <property type="entry name" value="YeaG"/>
</dbReference>
<evidence type="ECO:0000259" key="1">
    <source>
        <dbReference type="SMART" id="SM00763"/>
    </source>
</evidence>
<dbReference type="Pfam" id="PF08298">
    <property type="entry name" value="AAA_PrkA"/>
    <property type="match status" value="1"/>
</dbReference>
<gene>
    <name evidence="2" type="ORF">CEW87_20235</name>
</gene>
<dbReference type="PIRSF" id="PIRSF000549">
    <property type="entry name" value="Ser_prot_kin"/>
    <property type="match status" value="1"/>
</dbReference>
<dbReference type="RefSeq" id="WP_108975921.1">
    <property type="nucleotide sequence ID" value="NZ_CP022188.1"/>
</dbReference>
<dbReference type="OrthoDB" id="9761914at2"/>
<keyword evidence="2" id="KW-0808">Transferase</keyword>
<proteinExistence type="predicted"/>
<dbReference type="Proteomes" id="UP000244902">
    <property type="component" value="Chromosome"/>
</dbReference>
<accession>A0A2U8H747</accession>
<dbReference type="InterPro" id="IPR016230">
    <property type="entry name" value="PrkA/YeaG"/>
</dbReference>
<dbReference type="GO" id="GO:0004672">
    <property type="term" value="F:protein kinase activity"/>
    <property type="evidence" value="ECO:0007669"/>
    <property type="project" value="InterPro"/>
</dbReference>
<sequence length="640" mass="73550">MSIFNAYQARFEAAREDEMSIQEYLELCGKDRAAYATAAERMLMAIGEPELVDTRLDPRLSRIFSNKVLKLYPAFRDFYGMEEVIEHIVSYFRHAAQGLEEKKQILYLLGPVGGGKSSLAEKLKSLIEHVPFYAIKGSPVNESPLGLFNIEEDGHILEDDYSIPRRYLGTIMSPWAVKRLHEYGGDITKFRVVKLTPSVLRQVAVAKTEPGDENNQDISSLVGKIDIRKLEQYSQDDPDAYSYSGGLCLANRGMLEFVEMFKAPIKVLHPLLTATQEGNYKGTEGFGAIPFDGIVMAHSNESEWTAFKNNKNNEAFLDRIYTVKVPYCLRLSDEIRIYEKLLANSSLWEAPCAPDTLKMLAQFSVLSRLKEPENSSIYSKMRVYDGENLKDTDPKAKSFQEYRDYAGVDEGMTGLSTRFAFKVLSRVFNFDHREVAANPVHLMYVLEQQIEQEQYPPENESRYLGFIKEFLAPRYAEFIGKEIQTAYLESYSEYGQNIFDRYVIYADFWIQDQEFRDPNTGEILDRSALNEELEKIEKPAGISNPKDFRNEVVNFVLRARAKNEGANPSWTSYEKLRAVIEKKMFSNTEDLLPVISFNAKASADEQKKHQNFVNRMIEKGYTEKQVRLLCEWYLRVRKSS</sequence>
<dbReference type="SUPFAM" id="SSF52540">
    <property type="entry name" value="P-loop containing nucleoside triphosphate hydrolases"/>
    <property type="match status" value="1"/>
</dbReference>
<reference evidence="2 3" key="1">
    <citation type="submission" date="2017-06" db="EMBL/GenBank/DDBJ databases">
        <title>Azoarcus sp. TSNA42 complete genome sequence.</title>
        <authorList>
            <person name="Woo J.-H."/>
            <person name="Kim H.-S."/>
        </authorList>
    </citation>
    <scope>NUCLEOTIDE SEQUENCE [LARGE SCALE GENOMIC DNA]</scope>
    <source>
        <strain evidence="2 3">TSNA42</strain>
    </source>
</reference>
<evidence type="ECO:0000313" key="3">
    <source>
        <dbReference type="Proteomes" id="UP000244902"/>
    </source>
</evidence>
<dbReference type="PANTHER" id="PTHR30267">
    <property type="entry name" value="PROTEIN KINASE PRKA"/>
    <property type="match status" value="1"/>
</dbReference>
<dbReference type="InterPro" id="IPR010650">
    <property type="entry name" value="PrkA_C"/>
</dbReference>
<name>A0A2U8H747_9RHOO</name>
<dbReference type="AlphaFoldDB" id="A0A2U8H747"/>
<dbReference type="EMBL" id="CP022188">
    <property type="protein sequence ID" value="AWI81483.1"/>
    <property type="molecule type" value="Genomic_DNA"/>
</dbReference>
<dbReference type="Pfam" id="PF06798">
    <property type="entry name" value="PrkA"/>
    <property type="match status" value="1"/>
</dbReference>
<feature type="domain" description="PrkA AAA" evidence="1">
    <location>
        <begin position="19"/>
        <end position="376"/>
    </location>
</feature>
<dbReference type="NCBIfam" id="NF011999">
    <property type="entry name" value="PRK15455.1"/>
    <property type="match status" value="1"/>
</dbReference>